<keyword evidence="3" id="KW-0378">Hydrolase</keyword>
<dbReference type="GO" id="GO:0003676">
    <property type="term" value="F:nucleic acid binding"/>
    <property type="evidence" value="ECO:0007669"/>
    <property type="project" value="InterPro"/>
</dbReference>
<dbReference type="InterPro" id="IPR002071">
    <property type="entry name" value="Thermonucl_AS"/>
</dbReference>
<evidence type="ECO:0000313" key="7">
    <source>
        <dbReference type="Proteomes" id="UP000595278"/>
    </source>
</evidence>
<keyword evidence="4" id="KW-0472">Membrane</keyword>
<accession>A0A974NGV6</accession>
<dbReference type="Gene3D" id="2.40.50.90">
    <property type="match status" value="1"/>
</dbReference>
<keyword evidence="7" id="KW-1185">Reference proteome</keyword>
<keyword evidence="4" id="KW-0812">Transmembrane</keyword>
<evidence type="ECO:0000256" key="4">
    <source>
        <dbReference type="SAM" id="Phobius"/>
    </source>
</evidence>
<dbReference type="RefSeq" id="WP_201094254.1">
    <property type="nucleotide sequence ID" value="NZ_CP067393.1"/>
</dbReference>
<dbReference type="PANTHER" id="PTHR12302">
    <property type="entry name" value="EBNA2 BINDING PROTEIN P100"/>
    <property type="match status" value="1"/>
</dbReference>
<dbReference type="PROSITE" id="PS01123">
    <property type="entry name" value="TNASE_1"/>
    <property type="match status" value="1"/>
</dbReference>
<dbReference type="PROSITE" id="PS50830">
    <property type="entry name" value="TNASE_3"/>
    <property type="match status" value="1"/>
</dbReference>
<evidence type="ECO:0000256" key="2">
    <source>
        <dbReference type="ARBA" id="ARBA00022759"/>
    </source>
</evidence>
<protein>
    <submittedName>
        <fullName evidence="6">Thermonuclease family protein</fullName>
    </submittedName>
</protein>
<dbReference type="GO" id="GO:0004519">
    <property type="term" value="F:endonuclease activity"/>
    <property type="evidence" value="ECO:0007669"/>
    <property type="project" value="UniProtKB-KW"/>
</dbReference>
<gene>
    <name evidence="6" type="ORF">JHT90_03665</name>
</gene>
<dbReference type="Pfam" id="PF00565">
    <property type="entry name" value="SNase"/>
    <property type="match status" value="1"/>
</dbReference>
<feature type="domain" description="TNase-like" evidence="5">
    <location>
        <begin position="36"/>
        <end position="156"/>
    </location>
</feature>
<dbReference type="SUPFAM" id="SSF50199">
    <property type="entry name" value="Staphylococcal nuclease"/>
    <property type="match status" value="1"/>
</dbReference>
<keyword evidence="4" id="KW-1133">Transmembrane helix</keyword>
<dbReference type="KEGG" id="eaz:JHT90_03665"/>
<dbReference type="PANTHER" id="PTHR12302:SF3">
    <property type="entry name" value="SERINE_THREONINE-PROTEIN KINASE 31"/>
    <property type="match status" value="1"/>
</dbReference>
<dbReference type="AlphaFoldDB" id="A0A974NGV6"/>
<dbReference type="InterPro" id="IPR016071">
    <property type="entry name" value="Staphylococal_nuclease_OB-fold"/>
</dbReference>
<dbReference type="InterPro" id="IPR035437">
    <property type="entry name" value="SNase_OB-fold_sf"/>
</dbReference>
<organism evidence="6 7">
    <name type="scientific">Entomomonas asaccharolytica</name>
    <dbReference type="NCBI Taxonomy" id="2785331"/>
    <lineage>
        <taxon>Bacteria</taxon>
        <taxon>Pseudomonadati</taxon>
        <taxon>Pseudomonadota</taxon>
        <taxon>Gammaproteobacteria</taxon>
        <taxon>Pseudomonadales</taxon>
        <taxon>Pseudomonadaceae</taxon>
        <taxon>Entomomonas</taxon>
    </lineage>
</organism>
<dbReference type="EMBL" id="CP067393">
    <property type="protein sequence ID" value="QQP86350.1"/>
    <property type="molecule type" value="Genomic_DNA"/>
</dbReference>
<reference evidence="6 7" key="1">
    <citation type="submission" date="2021-01" db="EMBL/GenBank/DDBJ databases">
        <title>Entomomonas sp. F2A isolated from a house cricket (Acheta domesticus).</title>
        <authorList>
            <person name="Spergser J."/>
            <person name="Busse H.-J."/>
        </authorList>
    </citation>
    <scope>NUCLEOTIDE SEQUENCE [LARGE SCALE GENOMIC DNA]</scope>
    <source>
        <strain evidence="6 7">F2A</strain>
    </source>
</reference>
<feature type="transmembrane region" description="Helical" evidence="4">
    <location>
        <begin position="12"/>
        <end position="31"/>
    </location>
</feature>
<dbReference type="Proteomes" id="UP000595278">
    <property type="component" value="Chromosome"/>
</dbReference>
<sequence length="173" mass="19814">MKRKLPLFKRLQHNPIICIVILLIAVGFYYYQISENSFTAEVIHVIDGDTIDVLVVNQSIRIRLAGIDAPETGQAFGAKAKKVLADMIKNKVVTVIQVDKDQYQRMVAIIKLDELNINQEMVRLGMAWVYTNYNQDYNLPLLEAKAKANKTGLWSQSNPIPPWVYRKQLVKLK</sequence>
<keyword evidence="2" id="KW-0255">Endonuclease</keyword>
<proteinExistence type="predicted"/>
<evidence type="ECO:0000256" key="3">
    <source>
        <dbReference type="ARBA" id="ARBA00022801"/>
    </source>
</evidence>
<evidence type="ECO:0000259" key="5">
    <source>
        <dbReference type="PROSITE" id="PS50830"/>
    </source>
</evidence>
<dbReference type="GO" id="GO:0016787">
    <property type="term" value="F:hydrolase activity"/>
    <property type="evidence" value="ECO:0007669"/>
    <property type="project" value="UniProtKB-KW"/>
</dbReference>
<dbReference type="SMART" id="SM00318">
    <property type="entry name" value="SNc"/>
    <property type="match status" value="1"/>
</dbReference>
<keyword evidence="1" id="KW-0540">Nuclease</keyword>
<name>A0A974NGV6_9GAMM</name>
<evidence type="ECO:0000313" key="6">
    <source>
        <dbReference type="EMBL" id="QQP86350.1"/>
    </source>
</evidence>
<evidence type="ECO:0000256" key="1">
    <source>
        <dbReference type="ARBA" id="ARBA00022722"/>
    </source>
</evidence>